<evidence type="ECO:0000313" key="3">
    <source>
        <dbReference type="Proteomes" id="UP001163255"/>
    </source>
</evidence>
<accession>A0ABY6GYT0</accession>
<keyword evidence="1" id="KW-0472">Membrane</keyword>
<sequence length="78" mass="8706">MYWSYLAHTHIDKFLASLGMLAFYIYRTRTPEDHVLFMGDGFASCALAAFAALGPPFFQALSDAFTYGQNQALTDELS</sequence>
<gene>
    <name evidence="2" type="ORF">NX720_08590</name>
</gene>
<evidence type="ECO:0000313" key="2">
    <source>
        <dbReference type="EMBL" id="UYM17945.1"/>
    </source>
</evidence>
<organism evidence="2 3">
    <name type="scientific">Endozoicomonas euniceicola</name>
    <dbReference type="NCBI Taxonomy" id="1234143"/>
    <lineage>
        <taxon>Bacteria</taxon>
        <taxon>Pseudomonadati</taxon>
        <taxon>Pseudomonadota</taxon>
        <taxon>Gammaproteobacteria</taxon>
        <taxon>Oceanospirillales</taxon>
        <taxon>Endozoicomonadaceae</taxon>
        <taxon>Endozoicomonas</taxon>
    </lineage>
</organism>
<protein>
    <submittedName>
        <fullName evidence="2">Uncharacterized protein</fullName>
    </submittedName>
</protein>
<feature type="transmembrane region" description="Helical" evidence="1">
    <location>
        <begin position="35"/>
        <end position="58"/>
    </location>
</feature>
<dbReference type="EMBL" id="CP103300">
    <property type="protein sequence ID" value="UYM17945.1"/>
    <property type="molecule type" value="Genomic_DNA"/>
</dbReference>
<keyword evidence="1" id="KW-0812">Transmembrane</keyword>
<keyword evidence="3" id="KW-1185">Reference proteome</keyword>
<evidence type="ECO:0000256" key="1">
    <source>
        <dbReference type="SAM" id="Phobius"/>
    </source>
</evidence>
<name>A0ABY6GYT0_9GAMM</name>
<dbReference type="Proteomes" id="UP001163255">
    <property type="component" value="Chromosome"/>
</dbReference>
<proteinExistence type="predicted"/>
<dbReference type="RefSeq" id="WP_262600715.1">
    <property type="nucleotide sequence ID" value="NZ_CP103300.1"/>
</dbReference>
<keyword evidence="1" id="KW-1133">Transmembrane helix</keyword>
<reference evidence="2" key="1">
    <citation type="submission" date="2022-10" db="EMBL/GenBank/DDBJ databases">
        <title>Completed Genome Sequence of two octocoral isolated bacterium, Endozoicomonas euniceicola EF212T and Endozoicomonas gorgoniicola PS125T.</title>
        <authorList>
            <person name="Chiou Y.-J."/>
            <person name="Chen Y.-H."/>
        </authorList>
    </citation>
    <scope>NUCLEOTIDE SEQUENCE</scope>
    <source>
        <strain evidence="2">EF212</strain>
    </source>
</reference>